<keyword evidence="2" id="KW-1185">Reference proteome</keyword>
<dbReference type="EMBL" id="KZ825398">
    <property type="protein sequence ID" value="RAH40891.1"/>
    <property type="molecule type" value="Genomic_DNA"/>
</dbReference>
<evidence type="ECO:0000313" key="2">
    <source>
        <dbReference type="Proteomes" id="UP000249057"/>
    </source>
</evidence>
<dbReference type="Proteomes" id="UP000249057">
    <property type="component" value="Unassembled WGS sequence"/>
</dbReference>
<accession>A0ACD1FVD7</accession>
<reference evidence="1" key="1">
    <citation type="submission" date="2018-02" db="EMBL/GenBank/DDBJ databases">
        <title>The genomes of Aspergillus section Nigri reveals drivers in fungal speciation.</title>
        <authorList>
            <consortium name="DOE Joint Genome Institute"/>
            <person name="Vesth T.C."/>
            <person name="Nybo J."/>
            <person name="Theobald S."/>
            <person name="Brandl J."/>
            <person name="Frisvad J.C."/>
            <person name="Nielsen K.F."/>
            <person name="Lyhne E.K."/>
            <person name="Kogle M.E."/>
            <person name="Kuo A."/>
            <person name="Riley R."/>
            <person name="Clum A."/>
            <person name="Nolan M."/>
            <person name="Lipzen A."/>
            <person name="Salamov A."/>
            <person name="Henrissat B."/>
            <person name="Wiebenga A."/>
            <person name="De vries R.P."/>
            <person name="Grigoriev I.V."/>
            <person name="Mortensen U.H."/>
            <person name="Andersen M.R."/>
            <person name="Baker S.E."/>
        </authorList>
    </citation>
    <scope>NUCLEOTIDE SEQUENCE</scope>
    <source>
        <strain evidence="1">CBS 621.78</strain>
    </source>
</reference>
<name>A0ACD1FVD7_9EURO</name>
<gene>
    <name evidence="1" type="ORF">BO95DRAFT_282730</name>
</gene>
<proteinExistence type="predicted"/>
<evidence type="ECO:0000313" key="1">
    <source>
        <dbReference type="EMBL" id="RAH40891.1"/>
    </source>
</evidence>
<sequence>MPEREGERSEHFSPYLFLPLYSSSCAVLLLNPSQMSKSVAFTTATALHCSTDRSSVATDAQPLGDVQVLRSIVLRRALSRIFCRRVRKNKGLSAEPDIVLENSATSAIRSGCNSRDLRQQQQQLSLEWNNHLYKSQKIIMVTPRAMMIAGIFCSMPTSPGRGELPQLESIRCHFPTSLSKRTTIQLLLTLV</sequence>
<organism evidence="1 2">
    <name type="scientific">Aspergillus brunneoviolaceus CBS 621.78</name>
    <dbReference type="NCBI Taxonomy" id="1450534"/>
    <lineage>
        <taxon>Eukaryota</taxon>
        <taxon>Fungi</taxon>
        <taxon>Dikarya</taxon>
        <taxon>Ascomycota</taxon>
        <taxon>Pezizomycotina</taxon>
        <taxon>Eurotiomycetes</taxon>
        <taxon>Eurotiomycetidae</taxon>
        <taxon>Eurotiales</taxon>
        <taxon>Aspergillaceae</taxon>
        <taxon>Aspergillus</taxon>
        <taxon>Aspergillus subgen. Circumdati</taxon>
    </lineage>
</organism>
<protein>
    <submittedName>
        <fullName evidence="1">Uncharacterized protein</fullName>
    </submittedName>
</protein>